<evidence type="ECO:0000313" key="1">
    <source>
        <dbReference type="EMBL" id="CAK9312348.1"/>
    </source>
</evidence>
<name>A0ABP0XW08_9ROSI</name>
<dbReference type="EMBL" id="OZ021745">
    <property type="protein sequence ID" value="CAK9312348.1"/>
    <property type="molecule type" value="Genomic_DNA"/>
</dbReference>
<dbReference type="Proteomes" id="UP001642487">
    <property type="component" value="Chromosome 11"/>
</dbReference>
<organism evidence="1 2">
    <name type="scientific">Citrullus colocynthis</name>
    <name type="common">colocynth</name>
    <dbReference type="NCBI Taxonomy" id="252529"/>
    <lineage>
        <taxon>Eukaryota</taxon>
        <taxon>Viridiplantae</taxon>
        <taxon>Streptophyta</taxon>
        <taxon>Embryophyta</taxon>
        <taxon>Tracheophyta</taxon>
        <taxon>Spermatophyta</taxon>
        <taxon>Magnoliopsida</taxon>
        <taxon>eudicotyledons</taxon>
        <taxon>Gunneridae</taxon>
        <taxon>Pentapetalae</taxon>
        <taxon>rosids</taxon>
        <taxon>fabids</taxon>
        <taxon>Cucurbitales</taxon>
        <taxon>Cucurbitaceae</taxon>
        <taxon>Benincaseae</taxon>
        <taxon>Citrullus</taxon>
    </lineage>
</organism>
<reference evidence="1 2" key="1">
    <citation type="submission" date="2024-03" db="EMBL/GenBank/DDBJ databases">
        <authorList>
            <person name="Gkanogiannis A."/>
            <person name="Becerra Lopez-Lavalle L."/>
        </authorList>
    </citation>
    <scope>NUCLEOTIDE SEQUENCE [LARGE SCALE GENOMIC DNA]</scope>
</reference>
<protein>
    <submittedName>
        <fullName evidence="1">Uncharacterized protein</fullName>
    </submittedName>
</protein>
<sequence>MIKFIRLYCPKNNSISSNSPINFFHFWCPFEQFSVSTTHSQWKSTKGHPRPECVAVQAQKLGFLLTLFRRALLSKTGADFERLGLDNFQIVADIALLLDWTATMEYWTRRS</sequence>
<evidence type="ECO:0000313" key="2">
    <source>
        <dbReference type="Proteomes" id="UP001642487"/>
    </source>
</evidence>
<gene>
    <name evidence="1" type="ORF">CITCOLO1_LOCUS4034</name>
</gene>
<proteinExistence type="predicted"/>
<accession>A0ABP0XW08</accession>
<keyword evidence="2" id="KW-1185">Reference proteome</keyword>